<reference evidence="1 2" key="1">
    <citation type="submission" date="2021-08" db="EMBL/GenBank/DDBJ databases">
        <authorList>
            <person name="Peeters C."/>
        </authorList>
    </citation>
    <scope>NUCLEOTIDE SEQUENCE [LARGE SCALE GENOMIC DNA]</scope>
    <source>
        <strain evidence="1 2">LMG 21510</strain>
    </source>
</reference>
<evidence type="ECO:0008006" key="3">
    <source>
        <dbReference type="Google" id="ProtNLM"/>
    </source>
</evidence>
<evidence type="ECO:0000313" key="1">
    <source>
        <dbReference type="EMBL" id="CAG9173329.1"/>
    </source>
</evidence>
<sequence>MPTISVFFGIFVSMYWRDHDPAHFHARYGDREAIIRIDTLKVLAGSLPPHALALVVEWASIHRAKLKENWRLCLQHAHPEPIPPLE</sequence>
<dbReference type="EMBL" id="CAJZAH010000002">
    <property type="protein sequence ID" value="CAG9173329.1"/>
    <property type="molecule type" value="Genomic_DNA"/>
</dbReference>
<dbReference type="Pfam" id="PF13711">
    <property type="entry name" value="DUF4160"/>
    <property type="match status" value="1"/>
</dbReference>
<dbReference type="Proteomes" id="UP000721236">
    <property type="component" value="Unassembled WGS sequence"/>
</dbReference>
<dbReference type="RefSeq" id="WP_224041785.1">
    <property type="nucleotide sequence ID" value="NZ_CAJZAH010000002.1"/>
</dbReference>
<gene>
    <name evidence="1" type="ORF">LMG21510_02226</name>
</gene>
<organism evidence="1 2">
    <name type="scientific">Cupriavidus respiraculi</name>
    <dbReference type="NCBI Taxonomy" id="195930"/>
    <lineage>
        <taxon>Bacteria</taxon>
        <taxon>Pseudomonadati</taxon>
        <taxon>Pseudomonadota</taxon>
        <taxon>Betaproteobacteria</taxon>
        <taxon>Burkholderiales</taxon>
        <taxon>Burkholderiaceae</taxon>
        <taxon>Cupriavidus</taxon>
    </lineage>
</organism>
<name>A0ABN7YIP7_9BURK</name>
<evidence type="ECO:0000313" key="2">
    <source>
        <dbReference type="Proteomes" id="UP000721236"/>
    </source>
</evidence>
<dbReference type="InterPro" id="IPR025427">
    <property type="entry name" value="DUF4160"/>
</dbReference>
<protein>
    <recommendedName>
        <fullName evidence="3">DUF4160 domain-containing protein</fullName>
    </recommendedName>
</protein>
<accession>A0ABN7YIP7</accession>
<proteinExistence type="predicted"/>
<keyword evidence="2" id="KW-1185">Reference proteome</keyword>
<comment type="caution">
    <text evidence="1">The sequence shown here is derived from an EMBL/GenBank/DDBJ whole genome shotgun (WGS) entry which is preliminary data.</text>
</comment>